<dbReference type="RefSeq" id="WP_241441405.1">
    <property type="nucleotide sequence ID" value="NZ_BSUJ01000001.1"/>
</dbReference>
<feature type="transmembrane region" description="Helical" evidence="16">
    <location>
        <begin position="172"/>
        <end position="193"/>
    </location>
</feature>
<feature type="transmembrane region" description="Helical" evidence="16">
    <location>
        <begin position="70"/>
        <end position="92"/>
    </location>
</feature>
<dbReference type="InterPro" id="IPR034300">
    <property type="entry name" value="PNTB-like"/>
</dbReference>
<keyword evidence="8 16" id="KW-0812">Transmembrane</keyword>
<evidence type="ECO:0000256" key="13">
    <source>
        <dbReference type="ARBA" id="ARBA00023136"/>
    </source>
</evidence>
<evidence type="ECO:0000256" key="15">
    <source>
        <dbReference type="PIRNR" id="PIRNR000204"/>
    </source>
</evidence>
<evidence type="ECO:0000256" key="3">
    <source>
        <dbReference type="ARBA" id="ARBA00007919"/>
    </source>
</evidence>
<evidence type="ECO:0000256" key="7">
    <source>
        <dbReference type="ARBA" id="ARBA00022519"/>
    </source>
</evidence>
<evidence type="ECO:0000256" key="2">
    <source>
        <dbReference type="ARBA" id="ARBA00004429"/>
    </source>
</evidence>
<keyword evidence="6 15" id="KW-1003">Cell membrane</keyword>
<organism evidence="18 19">
    <name type="scientific">Arsenicicoccus piscis</name>
    <dbReference type="NCBI Taxonomy" id="673954"/>
    <lineage>
        <taxon>Bacteria</taxon>
        <taxon>Bacillati</taxon>
        <taxon>Actinomycetota</taxon>
        <taxon>Actinomycetes</taxon>
        <taxon>Micrococcales</taxon>
        <taxon>Intrasporangiaceae</taxon>
        <taxon>Arsenicicoccus</taxon>
    </lineage>
</organism>
<keyword evidence="9 15" id="KW-0521">NADP</keyword>
<protein>
    <recommendedName>
        <fullName evidence="5 15">NAD(P) transhydrogenase subunit beta</fullName>
        <ecNumber evidence="4 15">7.1.1.1</ecNumber>
    </recommendedName>
    <alternativeName>
        <fullName evidence="15">Nicotinamide nucleotide transhydrogenase subunit beta</fullName>
    </alternativeName>
</protein>
<feature type="transmembrane region" description="Helical" evidence="16">
    <location>
        <begin position="230"/>
        <end position="249"/>
    </location>
</feature>
<gene>
    <name evidence="18" type="ORF">GCM10025862_31140</name>
</gene>
<comment type="catalytic activity">
    <reaction evidence="14 15">
        <text>NAD(+) + NADPH + H(+)(in) = NADH + NADP(+) + H(+)(out)</text>
        <dbReference type="Rhea" id="RHEA:47992"/>
        <dbReference type="ChEBI" id="CHEBI:15378"/>
        <dbReference type="ChEBI" id="CHEBI:57540"/>
        <dbReference type="ChEBI" id="CHEBI:57783"/>
        <dbReference type="ChEBI" id="CHEBI:57945"/>
        <dbReference type="ChEBI" id="CHEBI:58349"/>
        <dbReference type="EC" id="7.1.1.1"/>
    </reaction>
</comment>
<sequence length="478" mass="49453">MTLALTALQGAYIVAGLLFILSLAGLSKHETAKRGNLFGIVGMTIALIITILAAVGGVDAVGTAGDRPGAGGVGLALILVAMVIGGTIGVRLARTVAMTGMPELIALLHSFVGLTAVLVGWNSFYEAPGAYPGIHYGEVYVGIFIGAVTFTGSIVAYLKLSGRMKSAPLMLPARHLINLGALVAVVVLMVAFLGQQHHLAVAAGLLGLMTLVALLLGWHLVASIGGGDMPVVVSMLNSYSGWAAAAAGFMLNNDLLIITGALVGSSGAYLSYIMCQAMNRSFISVIAGGFGSDGAVVAGGEHDQGEHHEISAVEVADLLKNASSVVITPGYGMAVAQAQYPVADLTSKLRAQGVDVRFGIHPVAGRLPGHMNVLLAEAKVPYDIVLEMDEINDDLADTDVVLVIGANDTVNPAALDDPGSPIAGMPVLEVWKADQVVVFKRSMNTGYAGVQNPLFFKDNTSMLFGDAKERVEDILKAL</sequence>
<keyword evidence="13 15" id="KW-0472">Membrane</keyword>
<evidence type="ECO:0000256" key="12">
    <source>
        <dbReference type="ARBA" id="ARBA00023027"/>
    </source>
</evidence>
<dbReference type="Gene3D" id="3.40.50.1220">
    <property type="entry name" value="TPP-binding domain"/>
    <property type="match status" value="1"/>
</dbReference>
<keyword evidence="19" id="KW-1185">Reference proteome</keyword>
<feature type="domain" description="NADP transhydrogenase beta-like" evidence="17">
    <location>
        <begin position="11"/>
        <end position="476"/>
    </location>
</feature>
<evidence type="ECO:0000256" key="9">
    <source>
        <dbReference type="ARBA" id="ARBA00022857"/>
    </source>
</evidence>
<feature type="transmembrane region" description="Helical" evidence="16">
    <location>
        <begin position="38"/>
        <end position="58"/>
    </location>
</feature>
<keyword evidence="12 15" id="KW-0520">NAD</keyword>
<evidence type="ECO:0000256" key="10">
    <source>
        <dbReference type="ARBA" id="ARBA00022967"/>
    </source>
</evidence>
<keyword evidence="7 15" id="KW-0997">Cell inner membrane</keyword>
<feature type="transmembrane region" description="Helical" evidence="16">
    <location>
        <begin position="255"/>
        <end position="275"/>
    </location>
</feature>
<evidence type="ECO:0000256" key="8">
    <source>
        <dbReference type="ARBA" id="ARBA00022692"/>
    </source>
</evidence>
<keyword evidence="10 15" id="KW-1278">Translocase</keyword>
<accession>A0ABQ6HTD4</accession>
<dbReference type="EMBL" id="BSUJ01000001">
    <property type="protein sequence ID" value="GMA21093.1"/>
    <property type="molecule type" value="Genomic_DNA"/>
</dbReference>
<evidence type="ECO:0000256" key="11">
    <source>
        <dbReference type="ARBA" id="ARBA00022989"/>
    </source>
</evidence>
<comment type="similarity">
    <text evidence="3 15">Belongs to the PNT beta subunit family.</text>
</comment>
<comment type="caution">
    <text evidence="18">The sequence shown here is derived from an EMBL/GenBank/DDBJ whole genome shotgun (WGS) entry which is preliminary data.</text>
</comment>
<dbReference type="PANTHER" id="PTHR44758:SF1">
    <property type="entry name" value="NAD(P) TRANSHYDROGENASE SUBUNIT BETA"/>
    <property type="match status" value="1"/>
</dbReference>
<proteinExistence type="inferred from homology"/>
<name>A0ABQ6HTD4_9MICO</name>
<dbReference type="Proteomes" id="UP001157109">
    <property type="component" value="Unassembled WGS sequence"/>
</dbReference>
<evidence type="ECO:0000256" key="14">
    <source>
        <dbReference type="ARBA" id="ARBA00048202"/>
    </source>
</evidence>
<dbReference type="SUPFAM" id="SSF52467">
    <property type="entry name" value="DHS-like NAD/FAD-binding domain"/>
    <property type="match status" value="1"/>
</dbReference>
<feature type="transmembrane region" description="Helical" evidence="16">
    <location>
        <begin position="104"/>
        <end position="124"/>
    </location>
</feature>
<feature type="transmembrane region" description="Helical" evidence="16">
    <location>
        <begin position="199"/>
        <end position="218"/>
    </location>
</feature>
<evidence type="ECO:0000313" key="18">
    <source>
        <dbReference type="EMBL" id="GMA21093.1"/>
    </source>
</evidence>
<feature type="transmembrane region" description="Helical" evidence="16">
    <location>
        <begin position="139"/>
        <end position="160"/>
    </location>
</feature>
<keyword evidence="11 16" id="KW-1133">Transmembrane helix</keyword>
<evidence type="ECO:0000256" key="16">
    <source>
        <dbReference type="SAM" id="Phobius"/>
    </source>
</evidence>
<dbReference type="PIRSF" id="PIRSF000204">
    <property type="entry name" value="PNTB"/>
    <property type="match status" value="1"/>
</dbReference>
<reference evidence="19" key="1">
    <citation type="journal article" date="2019" name="Int. J. Syst. Evol. Microbiol.">
        <title>The Global Catalogue of Microorganisms (GCM) 10K type strain sequencing project: providing services to taxonomists for standard genome sequencing and annotation.</title>
        <authorList>
            <consortium name="The Broad Institute Genomics Platform"/>
            <consortium name="The Broad Institute Genome Sequencing Center for Infectious Disease"/>
            <person name="Wu L."/>
            <person name="Ma J."/>
        </authorList>
    </citation>
    <scope>NUCLEOTIDE SEQUENCE [LARGE SCALE GENOMIC DNA]</scope>
    <source>
        <strain evidence="19">NBRC 105830</strain>
    </source>
</reference>
<dbReference type="PANTHER" id="PTHR44758">
    <property type="entry name" value="NAD(P) TRANSHYDROGENASE SUBUNIT BETA"/>
    <property type="match status" value="1"/>
</dbReference>
<evidence type="ECO:0000256" key="4">
    <source>
        <dbReference type="ARBA" id="ARBA00012943"/>
    </source>
</evidence>
<dbReference type="InterPro" id="IPR012136">
    <property type="entry name" value="NADH_DH_b"/>
</dbReference>
<evidence type="ECO:0000256" key="5">
    <source>
        <dbReference type="ARBA" id="ARBA00014581"/>
    </source>
</evidence>
<dbReference type="NCBIfam" id="NF006974">
    <property type="entry name" value="PRK09444.1"/>
    <property type="match status" value="1"/>
</dbReference>
<dbReference type="Pfam" id="PF02233">
    <property type="entry name" value="PNTB"/>
    <property type="match status" value="1"/>
</dbReference>
<evidence type="ECO:0000259" key="17">
    <source>
        <dbReference type="Pfam" id="PF02233"/>
    </source>
</evidence>
<comment type="function">
    <text evidence="1 15">The transhydrogenation between NADH and NADP is coupled to respiration and ATP hydrolysis and functions as a proton pump across the membrane.</text>
</comment>
<evidence type="ECO:0000256" key="6">
    <source>
        <dbReference type="ARBA" id="ARBA00022475"/>
    </source>
</evidence>
<evidence type="ECO:0000313" key="19">
    <source>
        <dbReference type="Proteomes" id="UP001157109"/>
    </source>
</evidence>
<dbReference type="EC" id="7.1.1.1" evidence="4 15"/>
<dbReference type="InterPro" id="IPR029035">
    <property type="entry name" value="DHS-like_NAD/FAD-binding_dom"/>
</dbReference>
<feature type="transmembrane region" description="Helical" evidence="16">
    <location>
        <begin position="6"/>
        <end position="26"/>
    </location>
</feature>
<comment type="subcellular location">
    <subcellularLocation>
        <location evidence="2">Cell inner membrane</location>
        <topology evidence="2">Multi-pass membrane protein</topology>
    </subcellularLocation>
</comment>
<evidence type="ECO:0000256" key="1">
    <source>
        <dbReference type="ARBA" id="ARBA00003943"/>
    </source>
</evidence>